<reference evidence="1" key="1">
    <citation type="submission" date="2021-02" db="EMBL/GenBank/DDBJ databases">
        <title>Salinimicrobium sp. nov. isolated from seawater in Tongyeong, Republic of Korea.</title>
        <authorList>
            <person name="Lee S.-J."/>
        </authorList>
    </citation>
    <scope>NUCLEOTIDE SEQUENCE</scope>
    <source>
        <strain evidence="1">HN-2-9-2</strain>
    </source>
</reference>
<organism evidence="1 2">
    <name type="scientific">Salinimicrobium tongyeongense</name>
    <dbReference type="NCBI Taxonomy" id="2809707"/>
    <lineage>
        <taxon>Bacteria</taxon>
        <taxon>Pseudomonadati</taxon>
        <taxon>Bacteroidota</taxon>
        <taxon>Flavobacteriia</taxon>
        <taxon>Flavobacteriales</taxon>
        <taxon>Flavobacteriaceae</taxon>
        <taxon>Salinimicrobium</taxon>
    </lineage>
</organism>
<dbReference type="Proteomes" id="UP001163981">
    <property type="component" value="Chromosome"/>
</dbReference>
<name>A0ABY6NRH6_9FLAO</name>
<proteinExistence type="predicted"/>
<sequence length="385" mass="45769">MTIIFCFTRIFRNSHRKIFQFDKLIEEGHDVKLLDLTHIYGGNPTCNDDYMLNLRTRCLHNDDLISFKENLDSEPAIYVCNDTYLMFARGSFEILVRKQDKLLAFQIKPSPFQFTPDNLVKKILRKLFKTFKKLPFYFKSIYLSNRSYYAPDYYMCTTEYDLPLKAFFTVKHENIFIVHSDDANYIVQDKTDVSKNERIGVFLDQILPIAFKDMAPKNFDHYYDRLTLTLEELKTYFELDKIIIAEHPESVTAEEELRDKFEGWERTGGKTQQLVKNATYVFAHYSTSIGMAAYYKKPIILLLDKDLEDVEWIYVAVNTYKDLLNLPVIDMVDRNLSQLDKYEVNETLYNNYVKKFVKDNDEVKENSYHYAIKRIIKDMQKRKKI</sequence>
<dbReference type="RefSeq" id="WP_265163895.1">
    <property type="nucleotide sequence ID" value="NZ_CP069620.1"/>
</dbReference>
<evidence type="ECO:0000313" key="1">
    <source>
        <dbReference type="EMBL" id="UZH55520.1"/>
    </source>
</evidence>
<evidence type="ECO:0000313" key="2">
    <source>
        <dbReference type="Proteomes" id="UP001163981"/>
    </source>
</evidence>
<accession>A0ABY6NRH6</accession>
<dbReference type="EMBL" id="CP069620">
    <property type="protein sequence ID" value="UZH55520.1"/>
    <property type="molecule type" value="Genomic_DNA"/>
</dbReference>
<keyword evidence="2" id="KW-1185">Reference proteome</keyword>
<protein>
    <recommendedName>
        <fullName evidence="3">CDP-Glycerol:Poly(Glycerophosphate) glycerophosphotransferase</fullName>
    </recommendedName>
</protein>
<gene>
    <name evidence="1" type="ORF">JRG66_01075</name>
</gene>
<evidence type="ECO:0008006" key="3">
    <source>
        <dbReference type="Google" id="ProtNLM"/>
    </source>
</evidence>